<evidence type="ECO:0000313" key="1">
    <source>
        <dbReference type="EMBL" id="MDH7453914.1"/>
    </source>
</evidence>
<protein>
    <submittedName>
        <fullName evidence="1">Uncharacterized protein</fullName>
    </submittedName>
</protein>
<organism evidence="1 2">
    <name type="scientific">Luteimonas composti</name>
    <dbReference type="NCBI Taxonomy" id="398257"/>
    <lineage>
        <taxon>Bacteria</taxon>
        <taxon>Pseudomonadati</taxon>
        <taxon>Pseudomonadota</taxon>
        <taxon>Gammaproteobacteria</taxon>
        <taxon>Lysobacterales</taxon>
        <taxon>Lysobacteraceae</taxon>
        <taxon>Luteimonas</taxon>
    </lineage>
</organism>
<accession>A0ABT6MTH9</accession>
<proteinExistence type="predicted"/>
<sequence>MKDKADIDAALARLAARLDALCRQLPREQVLEAFSNETGPVTEQVPPEHEAYVESRIHALLADAGLIQDDSPGG</sequence>
<evidence type="ECO:0000313" key="2">
    <source>
        <dbReference type="Proteomes" id="UP001160550"/>
    </source>
</evidence>
<reference evidence="1" key="2">
    <citation type="submission" date="2023-04" db="EMBL/GenBank/DDBJ databases">
        <authorList>
            <person name="Sun J.-Q."/>
        </authorList>
    </citation>
    <scope>NUCLEOTIDE SEQUENCE</scope>
    <source>
        <strain evidence="1">CC-YY355</strain>
    </source>
</reference>
<dbReference type="EMBL" id="JARYGX010000023">
    <property type="protein sequence ID" value="MDH7453914.1"/>
    <property type="molecule type" value="Genomic_DNA"/>
</dbReference>
<keyword evidence="2" id="KW-1185">Reference proteome</keyword>
<gene>
    <name evidence="1" type="ORF">QF205_12680</name>
</gene>
<dbReference type="RefSeq" id="WP_280943122.1">
    <property type="nucleotide sequence ID" value="NZ_JARYGX010000023.1"/>
</dbReference>
<comment type="caution">
    <text evidence="1">The sequence shown here is derived from an EMBL/GenBank/DDBJ whole genome shotgun (WGS) entry which is preliminary data.</text>
</comment>
<dbReference type="Proteomes" id="UP001160550">
    <property type="component" value="Unassembled WGS sequence"/>
</dbReference>
<reference evidence="1" key="1">
    <citation type="journal article" date="2007" name="Int. J. Syst. Evol. Microbiol.">
        <title>Luteimonas composti sp. nov., a moderately thermophilic bacterium isolated from food waste.</title>
        <authorList>
            <person name="Young C.C."/>
            <person name="Kampfer P."/>
            <person name="Chen W.M."/>
            <person name="Yen W.S."/>
            <person name="Arun A.B."/>
            <person name="Lai W.A."/>
            <person name="Shen F.T."/>
            <person name="Rekha P.D."/>
            <person name="Lin K.Y."/>
            <person name="Chou J.H."/>
        </authorList>
    </citation>
    <scope>NUCLEOTIDE SEQUENCE</scope>
    <source>
        <strain evidence="1">CC-YY355</strain>
    </source>
</reference>
<name>A0ABT6MTH9_9GAMM</name>